<feature type="transmembrane region" description="Helical" evidence="1">
    <location>
        <begin position="78"/>
        <end position="98"/>
    </location>
</feature>
<feature type="transmembrane region" description="Helical" evidence="1">
    <location>
        <begin position="210"/>
        <end position="229"/>
    </location>
</feature>
<name>A0A9D1VBD9_9BACT</name>
<dbReference type="Pfam" id="PF14808">
    <property type="entry name" value="TMEM164"/>
    <property type="match status" value="1"/>
</dbReference>
<sequence length="235" mass="26475">MTPALAADGTEFVRWSSPHLIAIALTILATAGILWLGRQCSERGRRIICRSLALIIAVQFIGEYIWRAFSDAYGPWQWNLPLHFCSFMSITSVIALWWHPRWACALVYFGVLAASIQALITPAMAAGYPSAAFFIFFISHGLLMVVALAIPVLLGWRARGWDDLRTVLLMDAYVLLIIPINHWLGTNYGYTEGPPVPGTLLDYLGPAPWYYLWVQLPVLAVFRLMMLPVHDKREE</sequence>
<gene>
    <name evidence="2" type="ORF">H9862_04605</name>
</gene>
<accession>A0A9D1VBD9</accession>
<protein>
    <submittedName>
        <fullName evidence="2">TIGR02206 family membrane protein</fullName>
    </submittedName>
</protein>
<feature type="transmembrane region" description="Helical" evidence="1">
    <location>
        <begin position="20"/>
        <end position="36"/>
    </location>
</feature>
<keyword evidence="1" id="KW-0812">Transmembrane</keyword>
<dbReference type="InterPro" id="IPR011737">
    <property type="entry name" value="CHP02206_TP0381"/>
</dbReference>
<feature type="transmembrane region" description="Helical" evidence="1">
    <location>
        <begin position="131"/>
        <end position="156"/>
    </location>
</feature>
<evidence type="ECO:0000313" key="3">
    <source>
        <dbReference type="Proteomes" id="UP000823964"/>
    </source>
</evidence>
<organism evidence="2 3">
    <name type="scientific">Candidatus Akkermansia intestinigallinarum</name>
    <dbReference type="NCBI Taxonomy" id="2838431"/>
    <lineage>
        <taxon>Bacteria</taxon>
        <taxon>Pseudomonadati</taxon>
        <taxon>Verrucomicrobiota</taxon>
        <taxon>Verrucomicrobiia</taxon>
        <taxon>Verrucomicrobiales</taxon>
        <taxon>Akkermansiaceae</taxon>
        <taxon>Akkermansia</taxon>
    </lineage>
</organism>
<dbReference type="Proteomes" id="UP000823964">
    <property type="component" value="Unassembled WGS sequence"/>
</dbReference>
<keyword evidence="1" id="KW-0472">Membrane</keyword>
<keyword evidence="1" id="KW-1133">Transmembrane helix</keyword>
<proteinExistence type="predicted"/>
<evidence type="ECO:0000256" key="1">
    <source>
        <dbReference type="SAM" id="Phobius"/>
    </source>
</evidence>
<evidence type="ECO:0000313" key="2">
    <source>
        <dbReference type="EMBL" id="HIX19869.1"/>
    </source>
</evidence>
<dbReference type="AlphaFoldDB" id="A0A9D1VBD9"/>
<dbReference type="NCBIfam" id="TIGR02206">
    <property type="entry name" value="intg_mem_TP0381"/>
    <property type="match status" value="1"/>
</dbReference>
<feature type="transmembrane region" description="Helical" evidence="1">
    <location>
        <begin position="48"/>
        <end position="66"/>
    </location>
</feature>
<dbReference type="EMBL" id="DXFQ01000078">
    <property type="protein sequence ID" value="HIX19869.1"/>
    <property type="molecule type" value="Genomic_DNA"/>
</dbReference>
<feature type="transmembrane region" description="Helical" evidence="1">
    <location>
        <begin position="105"/>
        <end position="125"/>
    </location>
</feature>
<comment type="caution">
    <text evidence="2">The sequence shown here is derived from an EMBL/GenBank/DDBJ whole genome shotgun (WGS) entry which is preliminary data.</text>
</comment>
<feature type="transmembrane region" description="Helical" evidence="1">
    <location>
        <begin position="168"/>
        <end position="190"/>
    </location>
</feature>
<reference evidence="2" key="2">
    <citation type="submission" date="2021-04" db="EMBL/GenBank/DDBJ databases">
        <authorList>
            <person name="Gilroy R."/>
        </authorList>
    </citation>
    <scope>NUCLEOTIDE SEQUENCE</scope>
    <source>
        <strain evidence="2">14975</strain>
    </source>
</reference>
<reference evidence="2" key="1">
    <citation type="journal article" date="2021" name="PeerJ">
        <title>Extensive microbial diversity within the chicken gut microbiome revealed by metagenomics and culture.</title>
        <authorList>
            <person name="Gilroy R."/>
            <person name="Ravi A."/>
            <person name="Getino M."/>
            <person name="Pursley I."/>
            <person name="Horton D.L."/>
            <person name="Alikhan N.F."/>
            <person name="Baker D."/>
            <person name="Gharbi K."/>
            <person name="Hall N."/>
            <person name="Watson M."/>
            <person name="Adriaenssens E.M."/>
            <person name="Foster-Nyarko E."/>
            <person name="Jarju S."/>
            <person name="Secka A."/>
            <person name="Antonio M."/>
            <person name="Oren A."/>
            <person name="Chaudhuri R.R."/>
            <person name="La Ragione R."/>
            <person name="Hildebrand F."/>
            <person name="Pallen M.J."/>
        </authorList>
    </citation>
    <scope>NUCLEOTIDE SEQUENCE</scope>
    <source>
        <strain evidence="2">14975</strain>
    </source>
</reference>